<dbReference type="PANTHER" id="PTHR43047:SF72">
    <property type="entry name" value="OSMOSENSING HISTIDINE PROTEIN KINASE SLN1"/>
    <property type="match status" value="1"/>
</dbReference>
<keyword evidence="5" id="KW-0808">Transferase</keyword>
<dbReference type="InterPro" id="IPR001610">
    <property type="entry name" value="PAC"/>
</dbReference>
<dbReference type="GO" id="GO:0000155">
    <property type="term" value="F:phosphorelay sensor kinase activity"/>
    <property type="evidence" value="ECO:0007669"/>
    <property type="project" value="InterPro"/>
</dbReference>
<organism evidence="16 17">
    <name type="scientific">Thermomonas carbonis</name>
    <dbReference type="NCBI Taxonomy" id="1463158"/>
    <lineage>
        <taxon>Bacteria</taxon>
        <taxon>Pseudomonadati</taxon>
        <taxon>Pseudomonadota</taxon>
        <taxon>Gammaproteobacteria</taxon>
        <taxon>Lysobacterales</taxon>
        <taxon>Lysobacteraceae</taxon>
        <taxon>Thermomonas</taxon>
    </lineage>
</organism>
<feature type="domain" description="PAS" evidence="14">
    <location>
        <begin position="450"/>
        <end position="520"/>
    </location>
</feature>
<feature type="region of interest" description="Disordered" evidence="12">
    <location>
        <begin position="1"/>
        <end position="21"/>
    </location>
</feature>
<dbReference type="Proteomes" id="UP000515804">
    <property type="component" value="Chromosome"/>
</dbReference>
<dbReference type="InterPro" id="IPR005467">
    <property type="entry name" value="His_kinase_dom"/>
</dbReference>
<dbReference type="SMART" id="SM00065">
    <property type="entry name" value="GAF"/>
    <property type="match status" value="1"/>
</dbReference>
<dbReference type="Gene3D" id="1.10.287.130">
    <property type="match status" value="1"/>
</dbReference>
<dbReference type="SUPFAM" id="SSF55785">
    <property type="entry name" value="PYP-like sensor domain (PAS domain)"/>
    <property type="match status" value="4"/>
</dbReference>
<feature type="domain" description="PAS" evidence="14">
    <location>
        <begin position="27"/>
        <end position="97"/>
    </location>
</feature>
<dbReference type="Pfam" id="PF00512">
    <property type="entry name" value="HisKA"/>
    <property type="match status" value="1"/>
</dbReference>
<dbReference type="GO" id="GO:0005524">
    <property type="term" value="F:ATP binding"/>
    <property type="evidence" value="ECO:0007669"/>
    <property type="project" value="UniProtKB-KW"/>
</dbReference>
<dbReference type="SUPFAM" id="SSF55874">
    <property type="entry name" value="ATPase domain of HSP90 chaperone/DNA topoisomerase II/histidine kinase"/>
    <property type="match status" value="1"/>
</dbReference>
<evidence type="ECO:0000256" key="9">
    <source>
        <dbReference type="ARBA" id="ARBA00023012"/>
    </source>
</evidence>
<evidence type="ECO:0000256" key="7">
    <source>
        <dbReference type="ARBA" id="ARBA00022777"/>
    </source>
</evidence>
<evidence type="ECO:0000256" key="11">
    <source>
        <dbReference type="ARBA" id="ARBA00023306"/>
    </source>
</evidence>
<dbReference type="EMBL" id="CP060719">
    <property type="protein sequence ID" value="QNN71143.1"/>
    <property type="molecule type" value="Genomic_DNA"/>
</dbReference>
<evidence type="ECO:0000256" key="6">
    <source>
        <dbReference type="ARBA" id="ARBA00022741"/>
    </source>
</evidence>
<dbReference type="CDD" id="cd00082">
    <property type="entry name" value="HisKA"/>
    <property type="match status" value="1"/>
</dbReference>
<dbReference type="KEGG" id="tcn:H9L16_06140"/>
<dbReference type="Gene3D" id="3.30.450.20">
    <property type="entry name" value="PAS domain"/>
    <property type="match status" value="4"/>
</dbReference>
<keyword evidence="8" id="KW-0067">ATP-binding</keyword>
<evidence type="ECO:0000256" key="1">
    <source>
        <dbReference type="ARBA" id="ARBA00000085"/>
    </source>
</evidence>
<dbReference type="Gene3D" id="3.30.450.40">
    <property type="match status" value="1"/>
</dbReference>
<dbReference type="InterPro" id="IPR003018">
    <property type="entry name" value="GAF"/>
</dbReference>
<comment type="catalytic activity">
    <reaction evidence="1">
        <text>ATP + protein L-histidine = ADP + protein N-phospho-L-histidine.</text>
        <dbReference type="EC" id="2.7.13.3"/>
    </reaction>
</comment>
<dbReference type="InterPro" id="IPR013767">
    <property type="entry name" value="PAS_fold"/>
</dbReference>
<feature type="domain" description="PAC" evidence="15">
    <location>
        <begin position="647"/>
        <end position="702"/>
    </location>
</feature>
<dbReference type="EC" id="2.7.13.3" evidence="3"/>
<comment type="subcellular location">
    <subcellularLocation>
        <location evidence="2">Membrane</location>
    </subcellularLocation>
</comment>
<evidence type="ECO:0000259" key="14">
    <source>
        <dbReference type="PROSITE" id="PS50112"/>
    </source>
</evidence>
<keyword evidence="7" id="KW-0418">Kinase</keyword>
<dbReference type="SMART" id="SM00091">
    <property type="entry name" value="PAS"/>
    <property type="match status" value="5"/>
</dbReference>
<dbReference type="InterPro" id="IPR003594">
    <property type="entry name" value="HATPase_dom"/>
</dbReference>
<dbReference type="CDD" id="cd00130">
    <property type="entry name" value="PAS"/>
    <property type="match status" value="4"/>
</dbReference>
<keyword evidence="4" id="KW-0597">Phosphoprotein</keyword>
<dbReference type="Gene3D" id="3.30.565.10">
    <property type="entry name" value="Histidine kinase-like ATPase, C-terminal domain"/>
    <property type="match status" value="1"/>
</dbReference>
<feature type="domain" description="PAS" evidence="14">
    <location>
        <begin position="573"/>
        <end position="631"/>
    </location>
</feature>
<dbReference type="Pfam" id="PF13185">
    <property type="entry name" value="GAF_2"/>
    <property type="match status" value="1"/>
</dbReference>
<dbReference type="AlphaFoldDB" id="A0A7G9STG8"/>
<evidence type="ECO:0000256" key="8">
    <source>
        <dbReference type="ARBA" id="ARBA00022840"/>
    </source>
</evidence>
<dbReference type="SUPFAM" id="SSF55781">
    <property type="entry name" value="GAF domain-like"/>
    <property type="match status" value="1"/>
</dbReference>
<dbReference type="InterPro" id="IPR036097">
    <property type="entry name" value="HisK_dim/P_sf"/>
</dbReference>
<evidence type="ECO:0000256" key="10">
    <source>
        <dbReference type="ARBA" id="ARBA00023136"/>
    </source>
</evidence>
<dbReference type="Pfam" id="PF00989">
    <property type="entry name" value="PAS"/>
    <property type="match status" value="2"/>
</dbReference>
<dbReference type="PROSITE" id="PS50113">
    <property type="entry name" value="PAC"/>
    <property type="match status" value="2"/>
</dbReference>
<dbReference type="PANTHER" id="PTHR43047">
    <property type="entry name" value="TWO-COMPONENT HISTIDINE PROTEIN KINASE"/>
    <property type="match status" value="1"/>
</dbReference>
<evidence type="ECO:0000259" key="15">
    <source>
        <dbReference type="PROSITE" id="PS50113"/>
    </source>
</evidence>
<evidence type="ECO:0000259" key="13">
    <source>
        <dbReference type="PROSITE" id="PS50109"/>
    </source>
</evidence>
<feature type="domain" description="Histidine kinase" evidence="13">
    <location>
        <begin position="738"/>
        <end position="967"/>
    </location>
</feature>
<reference evidence="16 17" key="1">
    <citation type="submission" date="2020-08" db="EMBL/GenBank/DDBJ databases">
        <title>Genome sequence of Thermomonas carbonis KCTC 42013T.</title>
        <authorList>
            <person name="Hyun D.-W."/>
            <person name="Bae J.-W."/>
        </authorList>
    </citation>
    <scope>NUCLEOTIDE SEQUENCE [LARGE SCALE GENOMIC DNA]</scope>
    <source>
        <strain evidence="16 17">KCTC 42013</strain>
    </source>
</reference>
<name>A0A7G9STG8_9GAMM</name>
<dbReference type="GO" id="GO:0009927">
    <property type="term" value="F:histidine phosphotransfer kinase activity"/>
    <property type="evidence" value="ECO:0007669"/>
    <property type="project" value="TreeGrafter"/>
</dbReference>
<dbReference type="SMART" id="SM00086">
    <property type="entry name" value="PAC"/>
    <property type="match status" value="4"/>
</dbReference>
<proteinExistence type="predicted"/>
<accession>A0A7G9STG8</accession>
<evidence type="ECO:0000256" key="2">
    <source>
        <dbReference type="ARBA" id="ARBA00004370"/>
    </source>
</evidence>
<keyword evidence="11" id="KW-0131">Cell cycle</keyword>
<dbReference type="InterPro" id="IPR003661">
    <property type="entry name" value="HisK_dim/P_dom"/>
</dbReference>
<evidence type="ECO:0000256" key="3">
    <source>
        <dbReference type="ARBA" id="ARBA00012438"/>
    </source>
</evidence>
<dbReference type="InterPro" id="IPR036890">
    <property type="entry name" value="HATPase_C_sf"/>
</dbReference>
<dbReference type="NCBIfam" id="TIGR00229">
    <property type="entry name" value="sensory_box"/>
    <property type="match status" value="4"/>
</dbReference>
<dbReference type="InterPro" id="IPR029016">
    <property type="entry name" value="GAF-like_dom_sf"/>
</dbReference>
<keyword evidence="10" id="KW-0472">Membrane</keyword>
<dbReference type="SMART" id="SM00387">
    <property type="entry name" value="HATPase_c"/>
    <property type="match status" value="1"/>
</dbReference>
<dbReference type="Pfam" id="PF13426">
    <property type="entry name" value="PAS_9"/>
    <property type="match status" value="1"/>
</dbReference>
<dbReference type="SUPFAM" id="SSF47384">
    <property type="entry name" value="Homodimeric domain of signal transducing histidine kinase"/>
    <property type="match status" value="1"/>
</dbReference>
<dbReference type="Pfam" id="PF02518">
    <property type="entry name" value="HATPase_c"/>
    <property type="match status" value="1"/>
</dbReference>
<dbReference type="PROSITE" id="PS50112">
    <property type="entry name" value="PAS"/>
    <property type="match status" value="4"/>
</dbReference>
<dbReference type="CDD" id="cd16922">
    <property type="entry name" value="HATPase_EvgS-ArcB-TorS-like"/>
    <property type="match status" value="1"/>
</dbReference>
<protein>
    <recommendedName>
        <fullName evidence="3">histidine kinase</fullName>
        <ecNumber evidence="3">2.7.13.3</ecNumber>
    </recommendedName>
</protein>
<keyword evidence="6" id="KW-0547">Nucleotide-binding</keyword>
<dbReference type="Pfam" id="PF08448">
    <property type="entry name" value="PAS_4"/>
    <property type="match status" value="1"/>
</dbReference>
<dbReference type="GO" id="GO:0006355">
    <property type="term" value="P:regulation of DNA-templated transcription"/>
    <property type="evidence" value="ECO:0007669"/>
    <property type="project" value="InterPro"/>
</dbReference>
<dbReference type="InterPro" id="IPR035965">
    <property type="entry name" value="PAS-like_dom_sf"/>
</dbReference>
<keyword evidence="9" id="KW-0902">Two-component regulatory system</keyword>
<dbReference type="PRINTS" id="PR00344">
    <property type="entry name" value="BCTRLSENSOR"/>
</dbReference>
<dbReference type="PROSITE" id="PS50109">
    <property type="entry name" value="HIS_KIN"/>
    <property type="match status" value="1"/>
</dbReference>
<dbReference type="FunFam" id="3.30.565.10:FF:000010">
    <property type="entry name" value="Sensor histidine kinase RcsC"/>
    <property type="match status" value="1"/>
</dbReference>
<evidence type="ECO:0000313" key="16">
    <source>
        <dbReference type="EMBL" id="QNN71143.1"/>
    </source>
</evidence>
<keyword evidence="17" id="KW-1185">Reference proteome</keyword>
<evidence type="ECO:0000256" key="5">
    <source>
        <dbReference type="ARBA" id="ARBA00022679"/>
    </source>
</evidence>
<dbReference type="InterPro" id="IPR013656">
    <property type="entry name" value="PAS_4"/>
</dbReference>
<dbReference type="GO" id="GO:0005886">
    <property type="term" value="C:plasma membrane"/>
    <property type="evidence" value="ECO:0007669"/>
    <property type="project" value="TreeGrafter"/>
</dbReference>
<dbReference type="InterPro" id="IPR004358">
    <property type="entry name" value="Sig_transdc_His_kin-like_C"/>
</dbReference>
<sequence length="971" mass="106410">MHAGSSSGPSETEASIGTSDQGAATAIDAHNRTLFELAPDGLLIADPQGRYLDANPGICRMLGYNRDELVGMRSSDIVAADEAEYIAPALDAIKASSGYQREWTFRRKDGTTFDADVHATPMPDGNLLAVVRDVSDSRRAHEYSEHLVAIVESSGDAIIGKDLDGIITSWNGGAEAIFGYPADAVVGTSIRRLIPGDRQHEEDAILARLRSGERVEHFETRRQARDGRIIDVSITASPIRDARGQVIGASKIARDITEQKAREHDLQRITRLYAALSQVNQAIVWLRSRDELLPKVCQVLVQFGGFKMAWIGWHDPIGGRLLPVARCGDDSGYLDSIEVFVDERAKGHGPAGMAFRSAGTCISNDLLNDPSALSWWAEQQRQGLRSAAAFPIRLHGMVCATLNVYSEEAGFFQKEEIALLEEAAGDVSFALENEAREQDRQAATALALNEKRFSEAMIDSMPGIVYLYDEAGRFLRWNRNFEAVSGYSSEEIAGMHPLDFFPQADKAQVAGRIAEVLAGESAFVEADFLARNGSTTPYFFTGRRVEFEGTPCLVGVGIDISGRRRAEERLSESERKYRELVEHANSIILHWSREGRVLFLNEYGQRFFGFSEDEIRGRSVVGTIVPETDSEGRDLKQAMEEICRNPAAFEQNINESMRRSGERAWIAWTNKTALDTKGEVAEILSIGTDITAQIKAEEALRATQATLEQRVIERTAELESAMHAATAADRLKSAFLATMSHELRTPLNSIIGFTGILMQGLAGPLNPEQAKQMGMVRTSANHLLELINDVLDISRIEADQLNMQAQSFDLRGAIERAMTTVGPLAEKKGLALNLIVETPLGEMVSDRRRLSQVLINLLGNAIKFTERGSVTLSAAYVQAPDAPADQATAGTVRLQVTDTGIGMRPGELATLFKPFHQLDSGLTRQHEGTGLGLAISRRLCRLLGGDIAVSSEWGRGSTFTVTLPRHWTAQA</sequence>
<gene>
    <name evidence="16" type="ORF">H9L16_06140</name>
</gene>
<dbReference type="RefSeq" id="WP_187553658.1">
    <property type="nucleotide sequence ID" value="NZ_BMZL01000002.1"/>
</dbReference>
<evidence type="ECO:0000256" key="4">
    <source>
        <dbReference type="ARBA" id="ARBA00022553"/>
    </source>
</evidence>
<dbReference type="SMART" id="SM00388">
    <property type="entry name" value="HisKA"/>
    <property type="match status" value="1"/>
</dbReference>
<dbReference type="FunFam" id="1.10.287.130:FF:000038">
    <property type="entry name" value="Sensory transduction histidine kinase"/>
    <property type="match status" value="1"/>
</dbReference>
<feature type="domain" description="PAC" evidence="15">
    <location>
        <begin position="216"/>
        <end position="268"/>
    </location>
</feature>
<evidence type="ECO:0000313" key="17">
    <source>
        <dbReference type="Proteomes" id="UP000515804"/>
    </source>
</evidence>
<dbReference type="InterPro" id="IPR000014">
    <property type="entry name" value="PAS"/>
</dbReference>
<feature type="domain" description="PAS" evidence="14">
    <location>
        <begin position="143"/>
        <end position="212"/>
    </location>
</feature>
<evidence type="ECO:0000256" key="12">
    <source>
        <dbReference type="SAM" id="MobiDB-lite"/>
    </source>
</evidence>
<dbReference type="InterPro" id="IPR000700">
    <property type="entry name" value="PAS-assoc_C"/>
</dbReference>